<protein>
    <submittedName>
        <fullName evidence="1">Uncharacterized protein</fullName>
    </submittedName>
</protein>
<gene>
    <name evidence="1" type="ORF">P8935_02155</name>
</gene>
<dbReference type="AlphaFoldDB" id="A0AAU7DK91"/>
<dbReference type="RefSeq" id="WP_348263366.1">
    <property type="nucleotide sequence ID" value="NZ_CP121196.1"/>
</dbReference>
<name>A0AAU7DK91_9BACT</name>
<proteinExistence type="predicted"/>
<sequence length="61" mass="7124">MARIYEWTISALWVFDTYFGATRVLMNRIEDQAVHNPTKYNSCGDVDHGMTLGKQRRCNNQ</sequence>
<accession>A0AAU7DK91</accession>
<evidence type="ECO:0000313" key="1">
    <source>
        <dbReference type="EMBL" id="XBH18143.1"/>
    </source>
</evidence>
<reference evidence="1" key="1">
    <citation type="submission" date="2023-03" db="EMBL/GenBank/DDBJ databases">
        <title>Edaphobacter sp.</title>
        <authorList>
            <person name="Huber K.J."/>
            <person name="Papendorf J."/>
            <person name="Pilke C."/>
            <person name="Bunk B."/>
            <person name="Sproeer C."/>
            <person name="Pester M."/>
        </authorList>
    </citation>
    <scope>NUCLEOTIDE SEQUENCE</scope>
    <source>
        <strain evidence="1">DSM 110680</strain>
    </source>
</reference>
<organism evidence="1">
    <name type="scientific">Telmatobacter sp. DSM 110680</name>
    <dbReference type="NCBI Taxonomy" id="3036704"/>
    <lineage>
        <taxon>Bacteria</taxon>
        <taxon>Pseudomonadati</taxon>
        <taxon>Acidobacteriota</taxon>
        <taxon>Terriglobia</taxon>
        <taxon>Terriglobales</taxon>
        <taxon>Acidobacteriaceae</taxon>
        <taxon>Telmatobacter</taxon>
    </lineage>
</organism>
<dbReference type="EMBL" id="CP121196">
    <property type="protein sequence ID" value="XBH18143.1"/>
    <property type="molecule type" value="Genomic_DNA"/>
</dbReference>